<dbReference type="PROSITE" id="PS00966">
    <property type="entry name" value="PMI_I_2"/>
    <property type="match status" value="1"/>
</dbReference>
<accession>A0A8T0HT60</accession>
<evidence type="ECO:0000256" key="1">
    <source>
        <dbReference type="ARBA" id="ARBA00000757"/>
    </source>
</evidence>
<evidence type="ECO:0000256" key="8">
    <source>
        <dbReference type="PIRSR" id="PIRSR001480-1"/>
    </source>
</evidence>
<protein>
    <recommendedName>
        <fullName evidence="4">mannose-6-phosphate isomerase</fullName>
        <ecNumber evidence="4">5.3.1.8</ecNumber>
    </recommendedName>
</protein>
<evidence type="ECO:0000256" key="7">
    <source>
        <dbReference type="ARBA" id="ARBA00023235"/>
    </source>
</evidence>
<dbReference type="InterPro" id="IPR011051">
    <property type="entry name" value="RmlC_Cupin_sf"/>
</dbReference>
<dbReference type="GO" id="GO:0009298">
    <property type="term" value="P:GDP-mannose biosynthetic process"/>
    <property type="evidence" value="ECO:0007669"/>
    <property type="project" value="InterPro"/>
</dbReference>
<dbReference type="InterPro" id="IPR001250">
    <property type="entry name" value="Man6P_Isoase-1"/>
</dbReference>
<keyword evidence="6 9" id="KW-0862">Zinc</keyword>
<evidence type="ECO:0000259" key="11">
    <source>
        <dbReference type="Pfam" id="PF20512"/>
    </source>
</evidence>
<feature type="binding site" evidence="9">
    <location>
        <position position="105"/>
    </location>
    <ligand>
        <name>Zn(2+)</name>
        <dbReference type="ChEBI" id="CHEBI:29105"/>
    </ligand>
</feature>
<evidence type="ECO:0000256" key="6">
    <source>
        <dbReference type="ARBA" id="ARBA00022833"/>
    </source>
</evidence>
<evidence type="ECO:0000256" key="4">
    <source>
        <dbReference type="ARBA" id="ARBA00011956"/>
    </source>
</evidence>
<dbReference type="FunFam" id="2.60.120.10:FF:000044">
    <property type="entry name" value="Mannose-6-phosphate isomerase"/>
    <property type="match status" value="1"/>
</dbReference>
<dbReference type="AlphaFoldDB" id="A0A8T0HT60"/>
<evidence type="ECO:0000313" key="12">
    <source>
        <dbReference type="EMBL" id="KAG0573915.1"/>
    </source>
</evidence>
<dbReference type="EMBL" id="CM026426">
    <property type="protein sequence ID" value="KAG0573915.1"/>
    <property type="molecule type" value="Genomic_DNA"/>
</dbReference>
<dbReference type="GO" id="GO:0005975">
    <property type="term" value="P:carbohydrate metabolic process"/>
    <property type="evidence" value="ECO:0007669"/>
    <property type="project" value="InterPro"/>
</dbReference>
<dbReference type="InterPro" id="IPR018050">
    <property type="entry name" value="Pmannose_isomerase-type1_CS"/>
</dbReference>
<feature type="binding site" evidence="9">
    <location>
        <position position="103"/>
    </location>
    <ligand>
        <name>Zn(2+)</name>
        <dbReference type="ChEBI" id="CHEBI:29105"/>
    </ligand>
</feature>
<feature type="active site" evidence="8">
    <location>
        <position position="288"/>
    </location>
</feature>
<evidence type="ECO:0000256" key="9">
    <source>
        <dbReference type="PIRSR" id="PIRSR001480-2"/>
    </source>
</evidence>
<dbReference type="GO" id="GO:0033591">
    <property type="term" value="P:response to L-ascorbic acid"/>
    <property type="evidence" value="ECO:0007669"/>
    <property type="project" value="UniProtKB-ARBA"/>
</dbReference>
<comment type="cofactor">
    <cofactor evidence="9">
        <name>Zn(2+)</name>
        <dbReference type="ChEBI" id="CHEBI:29105"/>
    </cofactor>
    <text evidence="9">Binds 1 zinc ion per subunit.</text>
</comment>
<dbReference type="SUPFAM" id="SSF51182">
    <property type="entry name" value="RmlC-like cupins"/>
    <property type="match status" value="1"/>
</dbReference>
<keyword evidence="5 9" id="KW-0479">Metal-binding</keyword>
<dbReference type="PRINTS" id="PR00714">
    <property type="entry name" value="MAN6PISMRASE"/>
</dbReference>
<evidence type="ECO:0000256" key="2">
    <source>
        <dbReference type="ARBA" id="ARBA00004666"/>
    </source>
</evidence>
<comment type="similarity">
    <text evidence="3">Belongs to the mannose-6-phosphate isomerase type 1 family.</text>
</comment>
<comment type="caution">
    <text evidence="12">The sequence shown here is derived from an EMBL/GenBank/DDBJ whole genome shotgun (WGS) entry which is preliminary data.</text>
</comment>
<dbReference type="NCBIfam" id="TIGR00218">
    <property type="entry name" value="manA"/>
    <property type="match status" value="1"/>
</dbReference>
<dbReference type="FunFam" id="1.10.441.10:FF:000001">
    <property type="entry name" value="Mannose-6-phosphate isomerase"/>
    <property type="match status" value="1"/>
</dbReference>
<dbReference type="PIRSF" id="PIRSF001480">
    <property type="entry name" value="Mannose-6-phosphate_isomerase"/>
    <property type="match status" value="1"/>
</dbReference>
<dbReference type="PROSITE" id="PS00965">
    <property type="entry name" value="PMI_I_1"/>
    <property type="match status" value="1"/>
</dbReference>
<proteinExistence type="inferred from homology"/>
<dbReference type="GO" id="GO:0008270">
    <property type="term" value="F:zinc ion binding"/>
    <property type="evidence" value="ECO:0007669"/>
    <property type="project" value="InterPro"/>
</dbReference>
<dbReference type="Pfam" id="PF20511">
    <property type="entry name" value="PMI_typeI_cat"/>
    <property type="match status" value="1"/>
</dbReference>
<dbReference type="EC" id="5.3.1.8" evidence="4"/>
<dbReference type="PANTHER" id="PTHR10309">
    <property type="entry name" value="MANNOSE-6-PHOSPHATE ISOMERASE"/>
    <property type="match status" value="1"/>
</dbReference>
<dbReference type="InterPro" id="IPR016305">
    <property type="entry name" value="Mannose-6-P_Isomerase"/>
</dbReference>
<feature type="domain" description="Phosphomannose isomerase type I catalytic" evidence="10">
    <location>
        <begin position="1"/>
        <end position="144"/>
    </location>
</feature>
<dbReference type="PANTHER" id="PTHR10309:SF0">
    <property type="entry name" value="MANNOSE-6-PHOSPHATE ISOMERASE"/>
    <property type="match status" value="1"/>
</dbReference>
<sequence length="434" mass="47729">MLRLQCAVQHYDWGRIGSASEVGRLHALASGDAVEDVPYAELWMGTHASGPSRVVSEEESEVLLKDWLDTHAGALGQKVLERWEGELPYLFKVLSVAKALSIQAHPDKKLAQILHEKNPQNYKDSNHKPEMALALTPFEALCGFVTPEELKHAVETVPELRSVLGETTSEALIEIGRSGADEDEAKRTLKEAYTILMTSSNDVVASTVSNLVTRLVRDKQVRQLTEKEELVIRLEKQYPADIGVLSIFFLNYLRLAPGEAVCLAANEPHAYLSGEIVECMATSDNVVRAGFTPKFRDTDTLCSMLTYKQGVPEVLTGAHVSAFTTRYTPPFDEFEVDRIEIPVGASTEFENEGPSIFLCYEGIGAIAQSDTQSVTCIKKGDIFFVPAAQKVEIAATAEVDQDLVSLNQPPLQIYRAGINSCLYHPHHIGTVGCL</sequence>
<dbReference type="InterPro" id="IPR014710">
    <property type="entry name" value="RmlC-like_jellyroll"/>
</dbReference>
<feature type="binding site" evidence="9">
    <location>
        <position position="269"/>
    </location>
    <ligand>
        <name>Zn(2+)</name>
        <dbReference type="ChEBI" id="CHEBI:29105"/>
    </ligand>
</feature>
<dbReference type="GO" id="GO:0046686">
    <property type="term" value="P:response to cadmium ion"/>
    <property type="evidence" value="ECO:0007669"/>
    <property type="project" value="UniProtKB-ARBA"/>
</dbReference>
<reference evidence="12" key="1">
    <citation type="submission" date="2020-06" db="EMBL/GenBank/DDBJ databases">
        <title>WGS assembly of Ceratodon purpureus strain R40.</title>
        <authorList>
            <person name="Carey S.B."/>
            <person name="Jenkins J."/>
            <person name="Shu S."/>
            <person name="Lovell J.T."/>
            <person name="Sreedasyam A."/>
            <person name="Maumus F."/>
            <person name="Tiley G.P."/>
            <person name="Fernandez-Pozo N."/>
            <person name="Barry K."/>
            <person name="Chen C."/>
            <person name="Wang M."/>
            <person name="Lipzen A."/>
            <person name="Daum C."/>
            <person name="Saski C.A."/>
            <person name="Payton A.C."/>
            <person name="Mcbreen J.C."/>
            <person name="Conrad R.E."/>
            <person name="Kollar L.M."/>
            <person name="Olsson S."/>
            <person name="Huttunen S."/>
            <person name="Landis J.B."/>
            <person name="Wickett N.J."/>
            <person name="Johnson M.G."/>
            <person name="Rensing S.A."/>
            <person name="Grimwood J."/>
            <person name="Schmutz J."/>
            <person name="Mcdaniel S.F."/>
        </authorList>
    </citation>
    <scope>NUCLEOTIDE SEQUENCE</scope>
    <source>
        <strain evidence="12">R40</strain>
    </source>
</reference>
<dbReference type="Pfam" id="PF20512">
    <property type="entry name" value="PMI_typeI_hel"/>
    <property type="match status" value="1"/>
</dbReference>
<organism evidence="12 13">
    <name type="scientific">Ceratodon purpureus</name>
    <name type="common">Fire moss</name>
    <name type="synonym">Dicranum purpureum</name>
    <dbReference type="NCBI Taxonomy" id="3225"/>
    <lineage>
        <taxon>Eukaryota</taxon>
        <taxon>Viridiplantae</taxon>
        <taxon>Streptophyta</taxon>
        <taxon>Embryophyta</taxon>
        <taxon>Bryophyta</taxon>
        <taxon>Bryophytina</taxon>
        <taxon>Bryopsida</taxon>
        <taxon>Dicranidae</taxon>
        <taxon>Pseudoditrichales</taxon>
        <taxon>Ditrichaceae</taxon>
        <taxon>Ceratodon</taxon>
    </lineage>
</organism>
<feature type="domain" description="Phosphomannose isomerase type I helical insertion" evidence="11">
    <location>
        <begin position="164"/>
        <end position="250"/>
    </location>
</feature>
<dbReference type="InterPro" id="IPR046457">
    <property type="entry name" value="PMI_typeI_cat"/>
</dbReference>
<evidence type="ECO:0000256" key="3">
    <source>
        <dbReference type="ARBA" id="ARBA00010772"/>
    </source>
</evidence>
<evidence type="ECO:0000313" key="13">
    <source>
        <dbReference type="Proteomes" id="UP000822688"/>
    </source>
</evidence>
<evidence type="ECO:0000256" key="5">
    <source>
        <dbReference type="ARBA" id="ARBA00022723"/>
    </source>
</evidence>
<keyword evidence="7" id="KW-0413">Isomerase</keyword>
<comment type="catalytic activity">
    <reaction evidence="1">
        <text>D-mannose 6-phosphate = D-fructose 6-phosphate</text>
        <dbReference type="Rhea" id="RHEA:12356"/>
        <dbReference type="ChEBI" id="CHEBI:58735"/>
        <dbReference type="ChEBI" id="CHEBI:61527"/>
        <dbReference type="EC" id="5.3.1.8"/>
    </reaction>
</comment>
<dbReference type="GO" id="GO:0010043">
    <property type="term" value="P:response to zinc ion"/>
    <property type="evidence" value="ECO:0007669"/>
    <property type="project" value="UniProtKB-ARBA"/>
</dbReference>
<dbReference type="InterPro" id="IPR046458">
    <property type="entry name" value="PMI_typeI_hel"/>
</dbReference>
<comment type="pathway">
    <text evidence="2">Nucleotide-sugar biosynthesis; GDP-alpha-D-mannose biosynthesis; alpha-D-mannose 1-phosphate from D-fructose 6-phosphate: step 1/2.</text>
</comment>
<dbReference type="CDD" id="cd07011">
    <property type="entry name" value="cupin_PMI_type_I_N"/>
    <property type="match status" value="1"/>
</dbReference>
<dbReference type="GO" id="GO:0005829">
    <property type="term" value="C:cytosol"/>
    <property type="evidence" value="ECO:0007669"/>
    <property type="project" value="TreeGrafter"/>
</dbReference>
<feature type="binding site" evidence="9">
    <location>
        <position position="130"/>
    </location>
    <ligand>
        <name>Zn(2+)</name>
        <dbReference type="ChEBI" id="CHEBI:29105"/>
    </ligand>
</feature>
<keyword evidence="13" id="KW-1185">Reference proteome</keyword>
<dbReference type="Gene3D" id="2.60.120.10">
    <property type="entry name" value="Jelly Rolls"/>
    <property type="match status" value="2"/>
</dbReference>
<name>A0A8T0HT60_CERPU</name>
<gene>
    <name evidence="12" type="ORF">KC19_VG221200</name>
</gene>
<dbReference type="Gene3D" id="1.10.441.10">
    <property type="entry name" value="Phosphomannose Isomerase, domain 2"/>
    <property type="match status" value="1"/>
</dbReference>
<evidence type="ECO:0000259" key="10">
    <source>
        <dbReference type="Pfam" id="PF20511"/>
    </source>
</evidence>
<dbReference type="Proteomes" id="UP000822688">
    <property type="component" value="Chromosome V"/>
</dbReference>
<dbReference type="GO" id="GO:0004476">
    <property type="term" value="F:mannose-6-phosphate isomerase activity"/>
    <property type="evidence" value="ECO:0007669"/>
    <property type="project" value="UniProtKB-EC"/>
</dbReference>